<dbReference type="Proteomes" id="UP001180536">
    <property type="component" value="Unassembled WGS sequence"/>
</dbReference>
<feature type="transmembrane region" description="Helical" evidence="5">
    <location>
        <begin position="108"/>
        <end position="129"/>
    </location>
</feature>
<keyword evidence="2 5" id="KW-0812">Transmembrane</keyword>
<proteinExistence type="predicted"/>
<gene>
    <name evidence="7" type="ORF">J2X16_001052</name>
</gene>
<accession>A0ABU1Z7N5</accession>
<feature type="transmembrane region" description="Helical" evidence="5">
    <location>
        <begin position="404"/>
        <end position="421"/>
    </location>
</feature>
<feature type="transmembrane region" description="Helical" evidence="5">
    <location>
        <begin position="186"/>
        <end position="210"/>
    </location>
</feature>
<dbReference type="PANTHER" id="PTHR37422:SF13">
    <property type="entry name" value="LIPOPOLYSACCHARIDE BIOSYNTHESIS PROTEIN PA4999-RELATED"/>
    <property type="match status" value="1"/>
</dbReference>
<reference evidence="7 8" key="1">
    <citation type="submission" date="2023-07" db="EMBL/GenBank/DDBJ databases">
        <title>Sorghum-associated microbial communities from plants grown in Nebraska, USA.</title>
        <authorList>
            <person name="Schachtman D."/>
        </authorList>
    </citation>
    <scope>NUCLEOTIDE SEQUENCE [LARGE SCALE GENOMIC DNA]</scope>
    <source>
        <strain evidence="7 8">BE310</strain>
    </source>
</reference>
<protein>
    <recommendedName>
        <fullName evidence="6">O-antigen ligase-related domain-containing protein</fullName>
    </recommendedName>
</protein>
<dbReference type="RefSeq" id="WP_310342422.1">
    <property type="nucleotide sequence ID" value="NZ_JAVDXQ010000001.1"/>
</dbReference>
<evidence type="ECO:0000256" key="4">
    <source>
        <dbReference type="ARBA" id="ARBA00023136"/>
    </source>
</evidence>
<dbReference type="InterPro" id="IPR007016">
    <property type="entry name" value="O-antigen_ligase-rel_domated"/>
</dbReference>
<keyword evidence="4 5" id="KW-0472">Membrane</keyword>
<feature type="transmembrane region" description="Helical" evidence="5">
    <location>
        <begin position="241"/>
        <end position="257"/>
    </location>
</feature>
<feature type="transmembrane region" description="Helical" evidence="5">
    <location>
        <begin position="373"/>
        <end position="392"/>
    </location>
</feature>
<evidence type="ECO:0000256" key="5">
    <source>
        <dbReference type="SAM" id="Phobius"/>
    </source>
</evidence>
<keyword evidence="3 5" id="KW-1133">Transmembrane helix</keyword>
<feature type="domain" description="O-antigen ligase-related" evidence="6">
    <location>
        <begin position="228"/>
        <end position="382"/>
    </location>
</feature>
<dbReference type="InterPro" id="IPR051533">
    <property type="entry name" value="WaaL-like"/>
</dbReference>
<feature type="transmembrane region" description="Helical" evidence="5">
    <location>
        <begin position="38"/>
        <end position="59"/>
    </location>
</feature>
<evidence type="ECO:0000313" key="8">
    <source>
        <dbReference type="Proteomes" id="UP001180536"/>
    </source>
</evidence>
<keyword evidence="8" id="KW-1185">Reference proteome</keyword>
<dbReference type="EMBL" id="JAVDXQ010000001">
    <property type="protein sequence ID" value="MDR7295731.1"/>
    <property type="molecule type" value="Genomic_DNA"/>
</dbReference>
<feature type="transmembrane region" description="Helical" evidence="5">
    <location>
        <begin position="141"/>
        <end position="161"/>
    </location>
</feature>
<feature type="transmembrane region" description="Helical" evidence="5">
    <location>
        <begin position="217"/>
        <end position="235"/>
    </location>
</feature>
<comment type="caution">
    <text evidence="7">The sequence shown here is derived from an EMBL/GenBank/DDBJ whole genome shotgun (WGS) entry which is preliminary data.</text>
</comment>
<comment type="subcellular location">
    <subcellularLocation>
        <location evidence="1">Membrane</location>
        <topology evidence="1">Multi-pass membrane protein</topology>
    </subcellularLocation>
</comment>
<feature type="transmembrane region" description="Helical" evidence="5">
    <location>
        <begin position="12"/>
        <end position="32"/>
    </location>
</feature>
<feature type="transmembrane region" description="Helical" evidence="5">
    <location>
        <begin position="264"/>
        <end position="287"/>
    </location>
</feature>
<feature type="transmembrane region" description="Helical" evidence="5">
    <location>
        <begin position="80"/>
        <end position="102"/>
    </location>
</feature>
<evidence type="ECO:0000313" key="7">
    <source>
        <dbReference type="EMBL" id="MDR7295731.1"/>
    </source>
</evidence>
<evidence type="ECO:0000256" key="2">
    <source>
        <dbReference type="ARBA" id="ARBA00022692"/>
    </source>
</evidence>
<name>A0ABU1Z7N5_9BURK</name>
<evidence type="ECO:0000256" key="3">
    <source>
        <dbReference type="ARBA" id="ARBA00022989"/>
    </source>
</evidence>
<organism evidence="7 8">
    <name type="scientific">Pelomonas aquatica</name>
    <dbReference type="NCBI Taxonomy" id="431058"/>
    <lineage>
        <taxon>Bacteria</taxon>
        <taxon>Pseudomonadati</taxon>
        <taxon>Pseudomonadota</taxon>
        <taxon>Betaproteobacteria</taxon>
        <taxon>Burkholderiales</taxon>
        <taxon>Sphaerotilaceae</taxon>
        <taxon>Roseateles</taxon>
    </lineage>
</organism>
<sequence length="455" mass="48922">MNATSTRIRLSVAVDAALLAMVPLGLNILRLLDPNGSKIFGIALLLLLLFKNLLLMPGVSGAHQKRIYSESISRRLDPRIMLPLVLMLILISIAVWRALGFFYTFSNVFSNVALLVFGLIGAATAYLNADNDEERWLLLKAAPIGIFLLVVANIVGFAVGFRSAPVLGEERLNQTLSLVGVTAGRVLFPLTVGTNAFGSVCALGVISSFLLWDRRSVAACLFAVLTAGVCFLALVAVDSRAAMAAIVAAGFWLFLVRRVSVLRYLPLGLVVIGPFVPFLLAALFRAINDNGLLSGLVRAGSQGAKLGVGTGRQFIWTAAQQQIANAEPLHLIGFGAYGPAQSKFSASYAWIFNELGQTATSVHNTMLQNFFDMGYVGVAVWVWCLFAVVSRALKLSKLSRDRGFLSVVVATLGFLLLQMQTEVVVTIYGAEIIFFFVVLAVSISAFASAKLRPGE</sequence>
<feature type="transmembrane region" description="Helical" evidence="5">
    <location>
        <begin position="427"/>
        <end position="449"/>
    </location>
</feature>
<evidence type="ECO:0000259" key="6">
    <source>
        <dbReference type="Pfam" id="PF04932"/>
    </source>
</evidence>
<dbReference type="PANTHER" id="PTHR37422">
    <property type="entry name" value="TEICHURONIC ACID BIOSYNTHESIS PROTEIN TUAE"/>
    <property type="match status" value="1"/>
</dbReference>
<dbReference type="Pfam" id="PF04932">
    <property type="entry name" value="Wzy_C"/>
    <property type="match status" value="1"/>
</dbReference>
<evidence type="ECO:0000256" key="1">
    <source>
        <dbReference type="ARBA" id="ARBA00004141"/>
    </source>
</evidence>